<reference evidence="2 3" key="1">
    <citation type="submission" date="2024-09" db="EMBL/GenBank/DDBJ databases">
        <authorList>
            <person name="Sun Q."/>
            <person name="Mori K."/>
        </authorList>
    </citation>
    <scope>NUCLEOTIDE SEQUENCE [LARGE SCALE GENOMIC DNA]</scope>
    <source>
        <strain evidence="2 3">TBRC 0563</strain>
    </source>
</reference>
<proteinExistence type="predicted"/>
<protein>
    <submittedName>
        <fullName evidence="2">YybH family protein</fullName>
    </submittedName>
</protein>
<dbReference type="Gene3D" id="3.10.450.50">
    <property type="match status" value="1"/>
</dbReference>
<evidence type="ECO:0000259" key="1">
    <source>
        <dbReference type="Pfam" id="PF13474"/>
    </source>
</evidence>
<keyword evidence="3" id="KW-1185">Reference proteome</keyword>
<sequence>MYEVIDYDFGPAARNRLADTTRRDHEGAVAALETFYYALNGADLEALTEVWSDDELAQLDNPVGGIVRSGAAIAGLYRRIFASGMDLSVTFTDAATYLTADTAVFAGRERCEYTDAEGARVPVEFRTSRFFSWAPGDGRWRQIHHHGSVDDPGALRAYQAAVRGRAHEGTRPGAVPEMR</sequence>
<dbReference type="InterPro" id="IPR037401">
    <property type="entry name" value="SnoaL-like"/>
</dbReference>
<gene>
    <name evidence="2" type="ORF">ACFFNX_10470</name>
</gene>
<comment type="caution">
    <text evidence="2">The sequence shown here is derived from an EMBL/GenBank/DDBJ whole genome shotgun (WGS) entry which is preliminary data.</text>
</comment>
<dbReference type="RefSeq" id="WP_378198632.1">
    <property type="nucleotide sequence ID" value="NZ_JBHLZP010000054.1"/>
</dbReference>
<dbReference type="InterPro" id="IPR032710">
    <property type="entry name" value="NTF2-like_dom_sf"/>
</dbReference>
<dbReference type="SUPFAM" id="SSF54427">
    <property type="entry name" value="NTF2-like"/>
    <property type="match status" value="1"/>
</dbReference>
<dbReference type="EMBL" id="JBHLZP010000054">
    <property type="protein sequence ID" value="MFB9832611.1"/>
    <property type="molecule type" value="Genomic_DNA"/>
</dbReference>
<feature type="domain" description="SnoaL-like" evidence="1">
    <location>
        <begin position="30"/>
        <end position="149"/>
    </location>
</feature>
<accession>A0ABV5YC55</accession>
<dbReference type="Proteomes" id="UP001589627">
    <property type="component" value="Unassembled WGS sequence"/>
</dbReference>
<dbReference type="Pfam" id="PF13474">
    <property type="entry name" value="SnoaL_3"/>
    <property type="match status" value="1"/>
</dbReference>
<evidence type="ECO:0000313" key="3">
    <source>
        <dbReference type="Proteomes" id="UP001589627"/>
    </source>
</evidence>
<evidence type="ECO:0000313" key="2">
    <source>
        <dbReference type="EMBL" id="MFB9832611.1"/>
    </source>
</evidence>
<name>A0ABV5YC55_9ACTN</name>
<organism evidence="2 3">
    <name type="scientific">Actinoallomurus acaciae</name>
    <dbReference type="NCBI Taxonomy" id="502577"/>
    <lineage>
        <taxon>Bacteria</taxon>
        <taxon>Bacillati</taxon>
        <taxon>Actinomycetota</taxon>
        <taxon>Actinomycetes</taxon>
        <taxon>Streptosporangiales</taxon>
        <taxon>Thermomonosporaceae</taxon>
        <taxon>Actinoallomurus</taxon>
    </lineage>
</organism>